<name>A0A501PBM7_9PROT</name>
<dbReference type="Proteomes" id="UP000319148">
    <property type="component" value="Unassembled WGS sequence"/>
</dbReference>
<evidence type="ECO:0000313" key="11">
    <source>
        <dbReference type="EMBL" id="TPD57760.1"/>
    </source>
</evidence>
<proteinExistence type="inferred from homology"/>
<keyword evidence="2" id="KW-1134">Transmembrane beta strand</keyword>
<dbReference type="InterPro" id="IPR011990">
    <property type="entry name" value="TPR-like_helical_dom_sf"/>
</dbReference>
<gene>
    <name evidence="11" type="ORF">FIV46_16795</name>
</gene>
<dbReference type="Pfam" id="PF04575">
    <property type="entry name" value="SlipAM"/>
    <property type="match status" value="1"/>
</dbReference>
<evidence type="ECO:0000256" key="6">
    <source>
        <dbReference type="ARBA" id="ARBA00023237"/>
    </source>
</evidence>
<dbReference type="GO" id="GO:0009279">
    <property type="term" value="C:cell outer membrane"/>
    <property type="evidence" value="ECO:0007669"/>
    <property type="project" value="UniProtKB-SubCell"/>
</dbReference>
<dbReference type="OrthoDB" id="6116449at2"/>
<dbReference type="Pfam" id="PF24575">
    <property type="entry name" value="TPR_Slam"/>
    <property type="match status" value="1"/>
</dbReference>
<sequence>MLVFLLLMMGAGGHWLPAQASEAEPAMQQFNLKAGEILPFVERLIADGRLGEARQVLEQVRGRTPDPVQEQFLLGQIAGLEKRNHDAIEIYRDILARHPKLTRVRLELARALFLAGDDGAARHHFELVLGEDLPPAVEQNINRFLYEIRKRKRWQIRAYFALAPDTNITAATDQDKVYIYGLPFELSEDAQETSGLGVIGAVGADYFWPLADNIKLKSGVDIYHTQYSKSRFNDTFLSGSIGPRFVFKNTALTPQFTGYYRWYGGEDYNHAYGGQLLAEHVLSPRWRLDGTLSWQQLEYDRDIRRNGHLASFTTRVSYSLTSSSILQFLVGGTWEETRVEDLDNLSLRLGGGFYQDFGRGVTLYVKPELLLRYYDAVESGFAVETGGEDRKDTRYSVSVDLTKRDWSVWGVAPVFGYSYTRNDSNVSFYSYDRHRFQIGLTRTF</sequence>
<evidence type="ECO:0000256" key="7">
    <source>
        <dbReference type="ARBA" id="ARBA00023609"/>
    </source>
</evidence>
<evidence type="ECO:0000256" key="4">
    <source>
        <dbReference type="ARBA" id="ARBA00022729"/>
    </source>
</evidence>
<dbReference type="InterPro" id="IPR057556">
    <property type="entry name" value="TPR_Slam"/>
</dbReference>
<feature type="signal peptide" evidence="8">
    <location>
        <begin position="1"/>
        <end position="20"/>
    </location>
</feature>
<evidence type="ECO:0000256" key="8">
    <source>
        <dbReference type="SAM" id="SignalP"/>
    </source>
</evidence>
<dbReference type="AlphaFoldDB" id="A0A501PBM7"/>
<accession>A0A501PBM7</accession>
<evidence type="ECO:0000256" key="5">
    <source>
        <dbReference type="ARBA" id="ARBA00023136"/>
    </source>
</evidence>
<feature type="domain" description="Surface lipoprotein assembly modifier C-terminal" evidence="9">
    <location>
        <begin position="154"/>
        <end position="444"/>
    </location>
</feature>
<dbReference type="SUPFAM" id="SSF48452">
    <property type="entry name" value="TPR-like"/>
    <property type="match status" value="1"/>
</dbReference>
<evidence type="ECO:0000259" key="10">
    <source>
        <dbReference type="Pfam" id="PF24575"/>
    </source>
</evidence>
<keyword evidence="12" id="KW-1185">Reference proteome</keyword>
<feature type="domain" description="Surface lipoprotein assembly modifier N-terminal TPR repeats region" evidence="10">
    <location>
        <begin position="65"/>
        <end position="125"/>
    </location>
</feature>
<keyword evidence="4 8" id="KW-0732">Signal</keyword>
<protein>
    <submittedName>
        <fullName evidence="11">DUF560 domain-containing protein</fullName>
    </submittedName>
</protein>
<evidence type="ECO:0000256" key="3">
    <source>
        <dbReference type="ARBA" id="ARBA00022692"/>
    </source>
</evidence>
<dbReference type="InterPro" id="IPR007655">
    <property type="entry name" value="Slam_C"/>
</dbReference>
<comment type="caution">
    <text evidence="11">The sequence shown here is derived from an EMBL/GenBank/DDBJ whole genome shotgun (WGS) entry which is preliminary data.</text>
</comment>
<reference evidence="12" key="1">
    <citation type="submission" date="2019-06" db="EMBL/GenBank/DDBJ databases">
        <title>The complete genome of Emcibacter congregatus ZYLT.</title>
        <authorList>
            <person name="Zhao Z."/>
        </authorList>
    </citation>
    <scope>NUCLEOTIDE SEQUENCE [LARGE SCALE GENOMIC DNA]</scope>
    <source>
        <strain evidence="12">MCCC 1A06723</strain>
    </source>
</reference>
<evidence type="ECO:0000256" key="1">
    <source>
        <dbReference type="ARBA" id="ARBA00004571"/>
    </source>
</evidence>
<feature type="chain" id="PRO_5021365333" evidence="8">
    <location>
        <begin position="21"/>
        <end position="444"/>
    </location>
</feature>
<dbReference type="RefSeq" id="WP_139942076.1">
    <property type="nucleotide sequence ID" value="NZ_JBHSYP010000005.1"/>
</dbReference>
<comment type="subcellular location">
    <subcellularLocation>
        <location evidence="1">Cell outer membrane</location>
        <topology evidence="1">Multi-pass membrane protein</topology>
    </subcellularLocation>
</comment>
<organism evidence="11 12">
    <name type="scientific">Emcibacter nanhaiensis</name>
    <dbReference type="NCBI Taxonomy" id="1505037"/>
    <lineage>
        <taxon>Bacteria</taxon>
        <taxon>Pseudomonadati</taxon>
        <taxon>Pseudomonadota</taxon>
        <taxon>Alphaproteobacteria</taxon>
        <taxon>Emcibacterales</taxon>
        <taxon>Emcibacteraceae</taxon>
        <taxon>Emcibacter</taxon>
    </lineage>
</organism>
<evidence type="ECO:0000313" key="12">
    <source>
        <dbReference type="Proteomes" id="UP000319148"/>
    </source>
</evidence>
<keyword evidence="6" id="KW-0998">Cell outer membrane</keyword>
<keyword evidence="3" id="KW-0812">Transmembrane</keyword>
<evidence type="ECO:0000256" key="2">
    <source>
        <dbReference type="ARBA" id="ARBA00022452"/>
    </source>
</evidence>
<keyword evidence="5" id="KW-0472">Membrane</keyword>
<dbReference type="EMBL" id="VFIY01000018">
    <property type="protein sequence ID" value="TPD57760.1"/>
    <property type="molecule type" value="Genomic_DNA"/>
</dbReference>
<evidence type="ECO:0000259" key="9">
    <source>
        <dbReference type="Pfam" id="PF04575"/>
    </source>
</evidence>
<comment type="similarity">
    <text evidence="7">Belongs to the Slam family.</text>
</comment>
<dbReference type="Gene3D" id="1.25.40.10">
    <property type="entry name" value="Tetratricopeptide repeat domain"/>
    <property type="match status" value="1"/>
</dbReference>